<proteinExistence type="predicted"/>
<evidence type="ECO:0000313" key="1">
    <source>
        <dbReference type="EMBL" id="MPN31467.1"/>
    </source>
</evidence>
<name>A0A645GXK9_9ZZZZ</name>
<organism evidence="1">
    <name type="scientific">bioreactor metagenome</name>
    <dbReference type="NCBI Taxonomy" id="1076179"/>
    <lineage>
        <taxon>unclassified sequences</taxon>
        <taxon>metagenomes</taxon>
        <taxon>ecological metagenomes</taxon>
    </lineage>
</organism>
<accession>A0A645GXK9</accession>
<dbReference type="EMBL" id="VSSQ01082996">
    <property type="protein sequence ID" value="MPN31467.1"/>
    <property type="molecule type" value="Genomic_DNA"/>
</dbReference>
<gene>
    <name evidence="1" type="ORF">SDC9_178941</name>
</gene>
<comment type="caution">
    <text evidence="1">The sequence shown here is derived from an EMBL/GenBank/DDBJ whole genome shotgun (WGS) entry which is preliminary data.</text>
</comment>
<sequence>MGGKNDGVILSECFYKVSDVDYLLRVETYGRFVENKHRRVADECLSDSDSLAIPLGQVFKRPVVYVGYLNDLAYFGNVLFAVQRRSFKIVYEV</sequence>
<reference evidence="1" key="1">
    <citation type="submission" date="2019-08" db="EMBL/GenBank/DDBJ databases">
        <authorList>
            <person name="Kucharzyk K."/>
            <person name="Murdoch R.W."/>
            <person name="Higgins S."/>
            <person name="Loffler F."/>
        </authorList>
    </citation>
    <scope>NUCLEOTIDE SEQUENCE</scope>
</reference>
<protein>
    <submittedName>
        <fullName evidence="1">Uncharacterized protein</fullName>
    </submittedName>
</protein>
<dbReference type="AlphaFoldDB" id="A0A645GXK9"/>